<feature type="non-terminal residue" evidence="5">
    <location>
        <position position="292"/>
    </location>
</feature>
<proteinExistence type="inferred from homology"/>
<dbReference type="EMBL" id="CASHTH010004227">
    <property type="protein sequence ID" value="CAI8054943.1"/>
    <property type="molecule type" value="Genomic_DNA"/>
</dbReference>
<name>A0AA35TUZ2_GEOBA</name>
<evidence type="ECO:0000256" key="2">
    <source>
        <dbReference type="ARBA" id="ARBA00022741"/>
    </source>
</evidence>
<keyword evidence="6" id="KW-1185">Reference proteome</keyword>
<feature type="domain" description="AIG1-type G" evidence="4">
    <location>
        <begin position="10"/>
        <end position="141"/>
    </location>
</feature>
<protein>
    <recommendedName>
        <fullName evidence="4">AIG1-type G domain-containing protein</fullName>
    </recommendedName>
</protein>
<keyword evidence="2" id="KW-0547">Nucleotide-binding</keyword>
<dbReference type="InterPro" id="IPR006703">
    <property type="entry name" value="G_AIG1"/>
</dbReference>
<evidence type="ECO:0000313" key="6">
    <source>
        <dbReference type="Proteomes" id="UP001174909"/>
    </source>
</evidence>
<evidence type="ECO:0000256" key="1">
    <source>
        <dbReference type="ARBA" id="ARBA00008535"/>
    </source>
</evidence>
<evidence type="ECO:0000313" key="5">
    <source>
        <dbReference type="EMBL" id="CAI8054943.1"/>
    </source>
</evidence>
<comment type="similarity">
    <text evidence="1">Belongs to the TRAFAC class TrmE-Era-EngA-EngB-Septin-like GTPase superfamily. AIG1/Toc34/Toc159-like paraseptin GTPase family. IAN subfamily.</text>
</comment>
<comment type="caution">
    <text evidence="5">The sequence shown here is derived from an EMBL/GenBank/DDBJ whole genome shotgun (WGS) entry which is preliminary data.</text>
</comment>
<gene>
    <name evidence="5" type="ORF">GBAR_LOCUS29980</name>
</gene>
<dbReference type="Gene3D" id="3.40.50.300">
    <property type="entry name" value="P-loop containing nucleotide triphosphate hydrolases"/>
    <property type="match status" value="1"/>
</dbReference>
<feature type="region of interest" description="Disordered" evidence="3">
    <location>
        <begin position="249"/>
        <end position="278"/>
    </location>
</feature>
<reference evidence="5" key="1">
    <citation type="submission" date="2023-03" db="EMBL/GenBank/DDBJ databases">
        <authorList>
            <person name="Steffen K."/>
            <person name="Cardenas P."/>
        </authorList>
    </citation>
    <scope>NUCLEOTIDE SEQUENCE</scope>
</reference>
<dbReference type="Pfam" id="PF04548">
    <property type="entry name" value="AIG1"/>
    <property type="match status" value="1"/>
</dbReference>
<feature type="compositionally biased region" description="Basic and acidic residues" evidence="3">
    <location>
        <begin position="249"/>
        <end position="270"/>
    </location>
</feature>
<dbReference type="GO" id="GO:0005525">
    <property type="term" value="F:GTP binding"/>
    <property type="evidence" value="ECO:0007669"/>
    <property type="project" value="InterPro"/>
</dbReference>
<organism evidence="5 6">
    <name type="scientific">Geodia barretti</name>
    <name type="common">Barrett's horny sponge</name>
    <dbReference type="NCBI Taxonomy" id="519541"/>
    <lineage>
        <taxon>Eukaryota</taxon>
        <taxon>Metazoa</taxon>
        <taxon>Porifera</taxon>
        <taxon>Demospongiae</taxon>
        <taxon>Heteroscleromorpha</taxon>
        <taxon>Tetractinellida</taxon>
        <taxon>Astrophorina</taxon>
        <taxon>Geodiidae</taxon>
        <taxon>Geodia</taxon>
    </lineage>
</organism>
<dbReference type="AlphaFoldDB" id="A0AA35TUZ2"/>
<evidence type="ECO:0000259" key="4">
    <source>
        <dbReference type="Pfam" id="PF04548"/>
    </source>
</evidence>
<sequence>MSYNKERIDILITGTHRTGKSMLVEALVGKSVTKTGSQLLRVGSNNVTEYEAKMEEMEVVVWRSTGLRDGSGKEEAYLAKLKEKCSNVSTVIYCIDISATSPSAAEKALSAIKKLTSTFGSKWWKRSIFVMTRANVLETAKPDVEKRFNDRLQDWKKRIHATLIETGVPEEVAYKIPVEPAGHPKKPRLPGRENWLSALRRVILTSASLPSTTDEADIPHQKPVDQRLNLQGYELPRKKCKASHDLLRKGNTEGHEAPPGEAEAHEHQREEENEPPFEVGMVMEVNEVLAGE</sequence>
<dbReference type="InterPro" id="IPR027417">
    <property type="entry name" value="P-loop_NTPase"/>
</dbReference>
<evidence type="ECO:0000256" key="3">
    <source>
        <dbReference type="SAM" id="MobiDB-lite"/>
    </source>
</evidence>
<dbReference type="Proteomes" id="UP001174909">
    <property type="component" value="Unassembled WGS sequence"/>
</dbReference>
<dbReference type="SUPFAM" id="SSF52540">
    <property type="entry name" value="P-loop containing nucleoside triphosphate hydrolases"/>
    <property type="match status" value="1"/>
</dbReference>
<accession>A0AA35TUZ2</accession>